<keyword evidence="16" id="KW-1185">Reference proteome</keyword>
<dbReference type="Proteomes" id="UP000711995">
    <property type="component" value="Unassembled WGS sequence"/>
</dbReference>
<evidence type="ECO:0000256" key="13">
    <source>
        <dbReference type="PIRSR" id="PIRSR001461-2"/>
    </source>
</evidence>
<comment type="function">
    <text evidence="10">Catalyzes the reversible epimerization of D-ribulose 5-phosphate to D-xylulose 5-phosphate.</text>
</comment>
<proteinExistence type="inferred from homology"/>
<feature type="binding site" evidence="10 14">
    <location>
        <position position="68"/>
    </location>
    <ligand>
        <name>substrate</name>
    </ligand>
</feature>
<evidence type="ECO:0000256" key="2">
    <source>
        <dbReference type="ARBA" id="ARBA00001936"/>
    </source>
</evidence>
<dbReference type="GO" id="GO:0005737">
    <property type="term" value="C:cytoplasm"/>
    <property type="evidence" value="ECO:0007669"/>
    <property type="project" value="UniProtKB-ARBA"/>
</dbReference>
<comment type="caution">
    <text evidence="15">The sequence shown here is derived from an EMBL/GenBank/DDBJ whole genome shotgun (WGS) entry which is preliminary data.</text>
</comment>
<dbReference type="InterPro" id="IPR026019">
    <property type="entry name" value="Ribul_P_3_epim"/>
</dbReference>
<dbReference type="SUPFAM" id="SSF51366">
    <property type="entry name" value="Ribulose-phoshate binding barrel"/>
    <property type="match status" value="1"/>
</dbReference>
<comment type="cofactor">
    <cofactor evidence="3">
        <name>Co(2+)</name>
        <dbReference type="ChEBI" id="CHEBI:48828"/>
    </cofactor>
</comment>
<comment type="caution">
    <text evidence="10">Lacks conserved residue(s) required for the propagation of feature annotation.</text>
</comment>
<keyword evidence="10 11" id="KW-0119">Carbohydrate metabolism</keyword>
<feature type="binding site" evidence="10 13">
    <location>
        <position position="35"/>
    </location>
    <ligand>
        <name>a divalent metal cation</name>
        <dbReference type="ChEBI" id="CHEBI:60240"/>
    </ligand>
</feature>
<feature type="binding site" evidence="10 13">
    <location>
        <position position="177"/>
    </location>
    <ligand>
        <name>a divalent metal cation</name>
        <dbReference type="ChEBI" id="CHEBI:60240"/>
    </ligand>
</feature>
<dbReference type="GO" id="GO:0006098">
    <property type="term" value="P:pentose-phosphate shunt"/>
    <property type="evidence" value="ECO:0007669"/>
    <property type="project" value="UniProtKB-UniRule"/>
</dbReference>
<dbReference type="RefSeq" id="WP_167700830.1">
    <property type="nucleotide sequence ID" value="NZ_CP118174.1"/>
</dbReference>
<feature type="binding site" evidence="10 14">
    <location>
        <position position="10"/>
    </location>
    <ligand>
        <name>substrate</name>
    </ligand>
</feature>
<dbReference type="NCBIfam" id="NF004076">
    <property type="entry name" value="PRK05581.1-4"/>
    <property type="match status" value="1"/>
</dbReference>
<dbReference type="InterPro" id="IPR000056">
    <property type="entry name" value="Ribul_P_3_epim-like"/>
</dbReference>
<feature type="active site" description="Proton donor" evidence="10 12">
    <location>
        <position position="177"/>
    </location>
</feature>
<dbReference type="GO" id="GO:0004750">
    <property type="term" value="F:D-ribulose-phosphate 3-epimerase activity"/>
    <property type="evidence" value="ECO:0007669"/>
    <property type="project" value="UniProtKB-UniRule"/>
</dbReference>
<feature type="binding site" evidence="14">
    <location>
        <position position="179"/>
    </location>
    <ligand>
        <name>substrate</name>
    </ligand>
</feature>
<accession>A0A968KQS8</accession>
<evidence type="ECO:0000313" key="15">
    <source>
        <dbReference type="EMBL" id="NIZ40094.1"/>
    </source>
</evidence>
<comment type="pathway">
    <text evidence="10">Carbohydrate degradation.</text>
</comment>
<dbReference type="PANTHER" id="PTHR11749">
    <property type="entry name" value="RIBULOSE-5-PHOSPHATE-3-EPIMERASE"/>
    <property type="match status" value="1"/>
</dbReference>
<feature type="active site" description="Proton acceptor" evidence="10 12">
    <location>
        <position position="37"/>
    </location>
</feature>
<keyword evidence="13" id="KW-0862">Zinc</keyword>
<dbReference type="AlphaFoldDB" id="A0A968KQS8"/>
<comment type="similarity">
    <text evidence="6 10 11">Belongs to the ribulose-phosphate 3-epimerase family.</text>
</comment>
<reference evidence="15 16" key="1">
    <citation type="submission" date="2020-03" db="EMBL/GenBank/DDBJ databases">
        <title>Spirochaetal bacteria isolated from arthropods constitute a novel genus Entomospira genus novum within the order Spirochaetales.</title>
        <authorList>
            <person name="Grana-Miraglia L."/>
            <person name="Sikutova S."/>
            <person name="Fingerle V."/>
            <person name="Sing A."/>
            <person name="Castillo-Ramirez S."/>
            <person name="Margos G."/>
            <person name="Rudolf I."/>
        </authorList>
    </citation>
    <scope>NUCLEOTIDE SEQUENCE [LARGE SCALE GENOMIC DNA]</scope>
    <source>
        <strain evidence="15 16">BR193</strain>
    </source>
</reference>
<evidence type="ECO:0000256" key="11">
    <source>
        <dbReference type="PIRNR" id="PIRNR001461"/>
    </source>
</evidence>
<dbReference type="CDD" id="cd00429">
    <property type="entry name" value="RPE"/>
    <property type="match status" value="1"/>
</dbReference>
<dbReference type="EC" id="5.1.3.1" evidence="7 10"/>
<feature type="binding site" evidence="10 14">
    <location>
        <begin position="199"/>
        <end position="200"/>
    </location>
    <ligand>
        <name>substrate</name>
    </ligand>
</feature>
<evidence type="ECO:0000256" key="9">
    <source>
        <dbReference type="ARBA" id="ARBA00023235"/>
    </source>
</evidence>
<keyword evidence="8 10" id="KW-0479">Metal-binding</keyword>
<keyword evidence="9 10" id="KW-0413">Isomerase</keyword>
<evidence type="ECO:0000256" key="8">
    <source>
        <dbReference type="ARBA" id="ARBA00022723"/>
    </source>
</evidence>
<dbReference type="GO" id="GO:0046872">
    <property type="term" value="F:metal ion binding"/>
    <property type="evidence" value="ECO:0007669"/>
    <property type="project" value="UniProtKB-UniRule"/>
</dbReference>
<evidence type="ECO:0000256" key="14">
    <source>
        <dbReference type="PIRSR" id="PIRSR001461-3"/>
    </source>
</evidence>
<sequence>MKMQPTLAPSLLAADFSNFQQAINRIHHYQAPWIHFDVMDGLFVPAITFGAQVVAHLRPHSETLFDVHLMVAHPERHIENFAQAGADNITFHIEATNHAHALVQHIHHLGCKAGVAINPGTSLHQLDAVLPFVDLVLVMSVNPGAGGQSFIAETLLKTRELQRLREEKQFRYYIQMDGGINAETLPSTIEAGTDILVAGSAFFSDHHIDSLLKALRG</sequence>
<dbReference type="Pfam" id="PF00834">
    <property type="entry name" value="Ribul_P_3_epim"/>
    <property type="match status" value="1"/>
</dbReference>
<keyword evidence="13" id="KW-0170">Cobalt</keyword>
<organism evidence="15 16">
    <name type="scientific">Entomospira entomophila</name>
    <dbReference type="NCBI Taxonomy" id="2719988"/>
    <lineage>
        <taxon>Bacteria</taxon>
        <taxon>Pseudomonadati</taxon>
        <taxon>Spirochaetota</taxon>
        <taxon>Spirochaetia</taxon>
        <taxon>Spirochaetales</taxon>
        <taxon>Spirochaetaceae</taxon>
        <taxon>Entomospira</taxon>
    </lineage>
</organism>
<evidence type="ECO:0000256" key="6">
    <source>
        <dbReference type="ARBA" id="ARBA00009541"/>
    </source>
</evidence>
<feature type="binding site" evidence="10">
    <location>
        <begin position="177"/>
        <end position="179"/>
    </location>
    <ligand>
        <name>substrate</name>
    </ligand>
</feature>
<feature type="binding site" evidence="10 13">
    <location>
        <position position="68"/>
    </location>
    <ligand>
        <name>a divalent metal cation</name>
        <dbReference type="ChEBI" id="CHEBI:60240"/>
    </ligand>
</feature>
<dbReference type="InterPro" id="IPR013785">
    <property type="entry name" value="Aldolase_TIM"/>
</dbReference>
<comment type="cofactor">
    <cofactor evidence="5">
        <name>Fe(2+)</name>
        <dbReference type="ChEBI" id="CHEBI:29033"/>
    </cofactor>
</comment>
<dbReference type="GO" id="GO:0019323">
    <property type="term" value="P:pentose catabolic process"/>
    <property type="evidence" value="ECO:0007669"/>
    <property type="project" value="UniProtKB-UniRule"/>
</dbReference>
<dbReference type="PIRSF" id="PIRSF001461">
    <property type="entry name" value="RPE"/>
    <property type="match status" value="1"/>
</dbReference>
<feature type="binding site" evidence="10 13">
    <location>
        <position position="37"/>
    </location>
    <ligand>
        <name>a divalent metal cation</name>
        <dbReference type="ChEBI" id="CHEBI:60240"/>
    </ligand>
</feature>
<dbReference type="FunFam" id="3.20.20.70:FF:000004">
    <property type="entry name" value="Ribulose-phosphate 3-epimerase"/>
    <property type="match status" value="1"/>
</dbReference>
<comment type="cofactor">
    <cofactor evidence="4">
        <name>Zn(2+)</name>
        <dbReference type="ChEBI" id="CHEBI:29105"/>
    </cofactor>
</comment>
<evidence type="ECO:0000256" key="5">
    <source>
        <dbReference type="ARBA" id="ARBA00001954"/>
    </source>
</evidence>
<evidence type="ECO:0000256" key="3">
    <source>
        <dbReference type="ARBA" id="ARBA00001941"/>
    </source>
</evidence>
<evidence type="ECO:0000256" key="1">
    <source>
        <dbReference type="ARBA" id="ARBA00001782"/>
    </source>
</evidence>
<evidence type="ECO:0000256" key="10">
    <source>
        <dbReference type="HAMAP-Rule" id="MF_02227"/>
    </source>
</evidence>
<evidence type="ECO:0000256" key="12">
    <source>
        <dbReference type="PIRSR" id="PIRSR001461-1"/>
    </source>
</evidence>
<dbReference type="Gene3D" id="3.20.20.70">
    <property type="entry name" value="Aldolase class I"/>
    <property type="match status" value="1"/>
</dbReference>
<dbReference type="InterPro" id="IPR011060">
    <property type="entry name" value="RibuloseP-bd_barrel"/>
</dbReference>
<evidence type="ECO:0000256" key="4">
    <source>
        <dbReference type="ARBA" id="ARBA00001947"/>
    </source>
</evidence>
<feature type="binding site" evidence="14">
    <location>
        <begin position="144"/>
        <end position="147"/>
    </location>
    <ligand>
        <name>substrate</name>
    </ligand>
</feature>
<comment type="catalytic activity">
    <reaction evidence="1 10 11">
        <text>D-ribulose 5-phosphate = D-xylulose 5-phosphate</text>
        <dbReference type="Rhea" id="RHEA:13677"/>
        <dbReference type="ChEBI" id="CHEBI:57737"/>
        <dbReference type="ChEBI" id="CHEBI:58121"/>
        <dbReference type="EC" id="5.1.3.1"/>
    </reaction>
</comment>
<evidence type="ECO:0000313" key="16">
    <source>
        <dbReference type="Proteomes" id="UP000711995"/>
    </source>
</evidence>
<dbReference type="EMBL" id="JAATLJ010000001">
    <property type="protein sequence ID" value="NIZ40094.1"/>
    <property type="molecule type" value="Genomic_DNA"/>
</dbReference>
<name>A0A968KQS8_9SPIO</name>
<gene>
    <name evidence="10 15" type="primary">rpe</name>
    <name evidence="15" type="ORF">HCT14_00980</name>
</gene>
<dbReference type="NCBIfam" id="TIGR01163">
    <property type="entry name" value="rpe"/>
    <property type="match status" value="1"/>
</dbReference>
<evidence type="ECO:0000256" key="7">
    <source>
        <dbReference type="ARBA" id="ARBA00013188"/>
    </source>
</evidence>
<dbReference type="HAMAP" id="MF_02227">
    <property type="entry name" value="RPE"/>
    <property type="match status" value="1"/>
</dbReference>
<comment type="cofactor">
    <cofactor evidence="2">
        <name>Mn(2+)</name>
        <dbReference type="ChEBI" id="CHEBI:29035"/>
    </cofactor>
</comment>
<protein>
    <recommendedName>
        <fullName evidence="7 10">Ribulose-phosphate 3-epimerase</fullName>
        <ecNumber evidence="7 10">5.1.3.1</ecNumber>
    </recommendedName>
</protein>
<comment type="cofactor">
    <cofactor evidence="10 13">
        <name>a divalent metal cation</name>
        <dbReference type="ChEBI" id="CHEBI:60240"/>
    </cofactor>
    <text evidence="10 13">Binds 1 divalent metal cation per subunit.</text>
</comment>
<keyword evidence="13" id="KW-0464">Manganese</keyword>